<dbReference type="CDD" id="cd08916">
    <property type="entry name" value="TrHb3_P"/>
    <property type="match status" value="1"/>
</dbReference>
<comment type="caution">
    <text evidence="1">The sequence shown here is derived from an EMBL/GenBank/DDBJ whole genome shotgun (WGS) entry which is preliminary data.</text>
</comment>
<organism evidence="1 2">
    <name type="scientific">Sediminicola luteus</name>
    <dbReference type="NCBI Taxonomy" id="319238"/>
    <lineage>
        <taxon>Bacteria</taxon>
        <taxon>Pseudomonadati</taxon>
        <taxon>Bacteroidota</taxon>
        <taxon>Flavobacteriia</taxon>
        <taxon>Flavobacteriales</taxon>
        <taxon>Flavobacteriaceae</taxon>
        <taxon>Sediminicola</taxon>
    </lineage>
</organism>
<sequence>MDDIKNREDVFVLVDTFYARIRQDELLGPIFNKHISDWPAHLEQLTDFWETNLFMVSKFKGFPMRKHFEVDRAEDYSITEYHFGIWLNHWFQTLDGLYKGERADLAKNRARQMGSHFYLNMFKAKPKKEA</sequence>
<protein>
    <submittedName>
        <fullName evidence="1">Globin</fullName>
    </submittedName>
</protein>
<dbReference type="InterPro" id="IPR009050">
    <property type="entry name" value="Globin-like_sf"/>
</dbReference>
<accession>A0A2A4GFL6</accession>
<dbReference type="GO" id="GO:0019825">
    <property type="term" value="F:oxygen binding"/>
    <property type="evidence" value="ECO:0007669"/>
    <property type="project" value="InterPro"/>
</dbReference>
<gene>
    <name evidence="1" type="ORF">B7P33_00790</name>
</gene>
<evidence type="ECO:0000313" key="2">
    <source>
        <dbReference type="Proteomes" id="UP000219559"/>
    </source>
</evidence>
<dbReference type="AlphaFoldDB" id="A0A2A4GFL6"/>
<evidence type="ECO:0000313" key="1">
    <source>
        <dbReference type="EMBL" id="PCE66746.1"/>
    </source>
</evidence>
<dbReference type="SUPFAM" id="SSF46458">
    <property type="entry name" value="Globin-like"/>
    <property type="match status" value="1"/>
</dbReference>
<dbReference type="InterPro" id="IPR012292">
    <property type="entry name" value="Globin/Proto"/>
</dbReference>
<reference evidence="1 2" key="1">
    <citation type="submission" date="2017-04" db="EMBL/GenBank/DDBJ databases">
        <title>A new member of the family Flavobacteriaceae isolated from ascidians.</title>
        <authorList>
            <person name="Chen L."/>
        </authorList>
    </citation>
    <scope>NUCLEOTIDE SEQUENCE [LARGE SCALE GENOMIC DNA]</scope>
    <source>
        <strain evidence="1 2">HQA918</strain>
    </source>
</reference>
<dbReference type="EMBL" id="NBWU01000001">
    <property type="protein sequence ID" value="PCE66746.1"/>
    <property type="molecule type" value="Genomic_DNA"/>
</dbReference>
<dbReference type="Gene3D" id="1.10.490.10">
    <property type="entry name" value="Globins"/>
    <property type="match status" value="1"/>
</dbReference>
<dbReference type="GO" id="GO:0020037">
    <property type="term" value="F:heme binding"/>
    <property type="evidence" value="ECO:0007669"/>
    <property type="project" value="InterPro"/>
</dbReference>
<name>A0A2A4GFL6_9FLAO</name>
<keyword evidence="2" id="KW-1185">Reference proteome</keyword>
<dbReference type="OrthoDB" id="25954at2"/>
<dbReference type="Proteomes" id="UP000219559">
    <property type="component" value="Unassembled WGS sequence"/>
</dbReference>
<dbReference type="RefSeq" id="WP_097442271.1">
    <property type="nucleotide sequence ID" value="NZ_NBWU01000001.1"/>
</dbReference>
<proteinExistence type="predicted"/>